<name>A0A9D1XNC0_9FIRM</name>
<dbReference type="EMBL" id="DXET01000270">
    <property type="protein sequence ID" value="HIX82688.1"/>
    <property type="molecule type" value="Genomic_DNA"/>
</dbReference>
<evidence type="ECO:0000313" key="2">
    <source>
        <dbReference type="EMBL" id="HIX82688.1"/>
    </source>
</evidence>
<dbReference type="AlphaFoldDB" id="A0A9D1XNC0"/>
<accession>A0A9D1XNC0</accession>
<protein>
    <submittedName>
        <fullName evidence="2">Uncharacterized protein</fullName>
    </submittedName>
</protein>
<keyword evidence="1" id="KW-1133">Transmembrane helix</keyword>
<evidence type="ECO:0000256" key="1">
    <source>
        <dbReference type="SAM" id="Phobius"/>
    </source>
</evidence>
<feature type="transmembrane region" description="Helical" evidence="1">
    <location>
        <begin position="35"/>
        <end position="54"/>
    </location>
</feature>
<dbReference type="Proteomes" id="UP000886724">
    <property type="component" value="Unassembled WGS sequence"/>
</dbReference>
<gene>
    <name evidence="2" type="ORF">H9980_12075</name>
</gene>
<reference evidence="2" key="2">
    <citation type="submission" date="2021-04" db="EMBL/GenBank/DDBJ databases">
        <authorList>
            <person name="Gilroy R."/>
        </authorList>
    </citation>
    <scope>NUCLEOTIDE SEQUENCE</scope>
    <source>
        <strain evidence="2">ChiGjej1B1-14440</strain>
    </source>
</reference>
<keyword evidence="1" id="KW-0472">Membrane</keyword>
<proteinExistence type="predicted"/>
<organism evidence="2 3">
    <name type="scientific">Candidatus Erysipelatoclostridium merdavium</name>
    <dbReference type="NCBI Taxonomy" id="2838566"/>
    <lineage>
        <taxon>Bacteria</taxon>
        <taxon>Bacillati</taxon>
        <taxon>Bacillota</taxon>
        <taxon>Erysipelotrichia</taxon>
        <taxon>Erysipelotrichales</taxon>
        <taxon>Erysipelotrichales incertae sedis</taxon>
    </lineage>
</organism>
<evidence type="ECO:0000313" key="3">
    <source>
        <dbReference type="Proteomes" id="UP000886724"/>
    </source>
</evidence>
<keyword evidence="1" id="KW-0812">Transmembrane</keyword>
<reference evidence="2" key="1">
    <citation type="journal article" date="2021" name="PeerJ">
        <title>Extensive microbial diversity within the chicken gut microbiome revealed by metagenomics and culture.</title>
        <authorList>
            <person name="Gilroy R."/>
            <person name="Ravi A."/>
            <person name="Getino M."/>
            <person name="Pursley I."/>
            <person name="Horton D.L."/>
            <person name="Alikhan N.F."/>
            <person name="Baker D."/>
            <person name="Gharbi K."/>
            <person name="Hall N."/>
            <person name="Watson M."/>
            <person name="Adriaenssens E.M."/>
            <person name="Foster-Nyarko E."/>
            <person name="Jarju S."/>
            <person name="Secka A."/>
            <person name="Antonio M."/>
            <person name="Oren A."/>
            <person name="Chaudhuri R.R."/>
            <person name="La Ragione R."/>
            <person name="Hildebrand F."/>
            <person name="Pallen M.J."/>
        </authorList>
    </citation>
    <scope>NUCLEOTIDE SEQUENCE</scope>
    <source>
        <strain evidence="2">ChiGjej1B1-14440</strain>
    </source>
</reference>
<sequence length="59" mass="6396">MKKRVGMGLLTGLMTIGTNMSNIFAYTGSEKTNLPSIALVLLIPFMLGVIYLAFKGETK</sequence>
<comment type="caution">
    <text evidence="2">The sequence shown here is derived from an EMBL/GenBank/DDBJ whole genome shotgun (WGS) entry which is preliminary data.</text>
</comment>